<comment type="caution">
    <text evidence="1">The sequence shown here is derived from an EMBL/GenBank/DDBJ whole genome shotgun (WGS) entry which is preliminary data.</text>
</comment>
<dbReference type="RefSeq" id="WP_141281695.1">
    <property type="nucleotide sequence ID" value="NZ_BAAAWK010000001.1"/>
</dbReference>
<dbReference type="OrthoDB" id="9148135at2"/>
<organism evidence="1 2">
    <name type="scientific">Paenarthrobacter aurescens</name>
    <name type="common">Arthrobacter aurescens</name>
    <dbReference type="NCBI Taxonomy" id="43663"/>
    <lineage>
        <taxon>Bacteria</taxon>
        <taxon>Bacillati</taxon>
        <taxon>Actinomycetota</taxon>
        <taxon>Actinomycetes</taxon>
        <taxon>Micrococcales</taxon>
        <taxon>Micrococcaceae</taxon>
        <taxon>Paenarthrobacter</taxon>
    </lineage>
</organism>
<dbReference type="PANTHER" id="PTHR38479">
    <property type="entry name" value="LMO0824 PROTEIN"/>
    <property type="match status" value="1"/>
</dbReference>
<dbReference type="Pfam" id="PF06224">
    <property type="entry name" value="AlkZ-like"/>
    <property type="match status" value="1"/>
</dbReference>
<evidence type="ECO:0008006" key="3">
    <source>
        <dbReference type="Google" id="ProtNLM"/>
    </source>
</evidence>
<dbReference type="InterPro" id="IPR009351">
    <property type="entry name" value="AlkZ-like"/>
</dbReference>
<evidence type="ECO:0000313" key="1">
    <source>
        <dbReference type="EMBL" id="GEB17963.1"/>
    </source>
</evidence>
<dbReference type="AlphaFoldDB" id="A0A4Y3N9L7"/>
<name>A0A4Y3N9L7_PAEAU</name>
<protein>
    <recommendedName>
        <fullName evidence="3">Winged helix DNA-binding domain-containing protein</fullName>
    </recommendedName>
</protein>
<sequence length="376" mass="40591">MPSQRATLTPRIMGRLRLASQGLLGGGFATVADAVRWMTCMQAQDLGSALWAVGQRVPGTAASDVRAALDAGTVVRSWPMRGTLHLLAPEDLRWILGITGERLMKSVAARHRELGITSGDISQCRDIAFKTTEALKAGGAPGASREQLFQAFEDAGQTTKAQRGIHLLGSLCQRAWLVQGPMAGSNGKVGVQQLFVPFDEWIPDSRDLDREEGIAELLFRYVRSHGPATIRDFAWWSQVPLTEARAALHAVKDRLVELEFGSSSYWLSPETAAMLDDAVPGSRPMLALPGFDEFLLGYQDRGLVLAPEHAELVVPGKNGVFKRIMVSGGEVVGTWARTVNGKSVGVAPEPFAGELGPAAERSFQAQGRAYLKFMAA</sequence>
<proteinExistence type="predicted"/>
<accession>A0A4Y3N9L7</accession>
<dbReference type="Proteomes" id="UP000317715">
    <property type="component" value="Unassembled WGS sequence"/>
</dbReference>
<gene>
    <name evidence="1" type="ORF">AAU01_07180</name>
</gene>
<keyword evidence="2" id="KW-1185">Reference proteome</keyword>
<dbReference type="EMBL" id="BJMD01000003">
    <property type="protein sequence ID" value="GEB17963.1"/>
    <property type="molecule type" value="Genomic_DNA"/>
</dbReference>
<dbReference type="PANTHER" id="PTHR38479:SF2">
    <property type="entry name" value="WINGED HELIX DNA-BINDING DOMAIN-CONTAINING PROTEIN"/>
    <property type="match status" value="1"/>
</dbReference>
<evidence type="ECO:0000313" key="2">
    <source>
        <dbReference type="Proteomes" id="UP000317715"/>
    </source>
</evidence>
<reference evidence="1 2" key="1">
    <citation type="submission" date="2019-06" db="EMBL/GenBank/DDBJ databases">
        <title>Whole genome shotgun sequence of Paenarthrobacter aurescens NBRC 12136.</title>
        <authorList>
            <person name="Hosoyama A."/>
            <person name="Uohara A."/>
            <person name="Ohji S."/>
            <person name="Ichikawa N."/>
        </authorList>
    </citation>
    <scope>NUCLEOTIDE SEQUENCE [LARGE SCALE GENOMIC DNA]</scope>
    <source>
        <strain evidence="1 2">NBRC 12136</strain>
    </source>
</reference>
<dbReference type="GeneID" id="97301840"/>